<proteinExistence type="inferred from homology"/>
<comment type="caution">
    <text evidence="3">The sequence shown here is derived from an EMBL/GenBank/DDBJ whole genome shotgun (WGS) entry which is preliminary data.</text>
</comment>
<dbReference type="PANTHER" id="PTHR34477">
    <property type="entry name" value="UPF0213 PROTEIN YHBQ"/>
    <property type="match status" value="1"/>
</dbReference>
<comment type="similarity">
    <text evidence="1">Belongs to the UPF0213 family.</text>
</comment>
<evidence type="ECO:0000313" key="3">
    <source>
        <dbReference type="EMBL" id="TBX66996.1"/>
    </source>
</evidence>
<dbReference type="AlphaFoldDB" id="A0A4Q9YW47"/>
<name>A0A4Q9YW47_9FLAO</name>
<sequence length="96" mass="11382">MKPSYVYILKCSDGTYYTGVTSNLTQRIYRHDTGYFPDCYTYKRRPVSLVFYCEFTNINLAFEKEKQIKKWSKAKKEALIDGHYDALINLAKKNFK</sequence>
<protein>
    <submittedName>
        <fullName evidence="3">GIY-YIG nuclease family protein</fullName>
    </submittedName>
</protein>
<dbReference type="EMBL" id="SJPE01000012">
    <property type="protein sequence ID" value="TBX66996.1"/>
    <property type="molecule type" value="Genomic_DNA"/>
</dbReference>
<dbReference type="PANTHER" id="PTHR34477:SF1">
    <property type="entry name" value="UPF0213 PROTEIN YHBQ"/>
    <property type="match status" value="1"/>
</dbReference>
<dbReference type="SUPFAM" id="SSF82771">
    <property type="entry name" value="GIY-YIG endonuclease"/>
    <property type="match status" value="1"/>
</dbReference>
<dbReference type="InterPro" id="IPR035901">
    <property type="entry name" value="GIY-YIG_endonuc_sf"/>
</dbReference>
<dbReference type="InterPro" id="IPR050190">
    <property type="entry name" value="UPF0213_domain"/>
</dbReference>
<dbReference type="OrthoDB" id="1495241at2"/>
<dbReference type="Pfam" id="PF01541">
    <property type="entry name" value="GIY-YIG"/>
    <property type="match status" value="1"/>
</dbReference>
<dbReference type="Gene3D" id="3.40.1440.10">
    <property type="entry name" value="GIY-YIG endonuclease"/>
    <property type="match status" value="1"/>
</dbReference>
<accession>A0A4Q9YW47</accession>
<dbReference type="InterPro" id="IPR000305">
    <property type="entry name" value="GIY-YIG_endonuc"/>
</dbReference>
<keyword evidence="4" id="KW-1185">Reference proteome</keyword>
<evidence type="ECO:0000313" key="4">
    <source>
        <dbReference type="Proteomes" id="UP000293300"/>
    </source>
</evidence>
<organism evidence="3 4">
    <name type="scientific">Flavobacterium silvisoli</name>
    <dbReference type="NCBI Taxonomy" id="2529433"/>
    <lineage>
        <taxon>Bacteria</taxon>
        <taxon>Pseudomonadati</taxon>
        <taxon>Bacteroidota</taxon>
        <taxon>Flavobacteriia</taxon>
        <taxon>Flavobacteriales</taxon>
        <taxon>Flavobacteriaceae</taxon>
        <taxon>Flavobacterium</taxon>
    </lineage>
</organism>
<dbReference type="Proteomes" id="UP000293300">
    <property type="component" value="Unassembled WGS sequence"/>
</dbReference>
<dbReference type="RefSeq" id="WP_131476484.1">
    <property type="nucleotide sequence ID" value="NZ_SJPE01000012.1"/>
</dbReference>
<dbReference type="PROSITE" id="PS50164">
    <property type="entry name" value="GIY_YIG"/>
    <property type="match status" value="1"/>
</dbReference>
<evidence type="ECO:0000256" key="1">
    <source>
        <dbReference type="ARBA" id="ARBA00007435"/>
    </source>
</evidence>
<gene>
    <name evidence="3" type="ORF">EZL74_10065</name>
</gene>
<evidence type="ECO:0000259" key="2">
    <source>
        <dbReference type="PROSITE" id="PS50164"/>
    </source>
</evidence>
<feature type="domain" description="GIY-YIG" evidence="2">
    <location>
        <begin position="2"/>
        <end position="78"/>
    </location>
</feature>
<dbReference type="CDD" id="cd10456">
    <property type="entry name" value="GIY-YIG_UPF0213"/>
    <property type="match status" value="1"/>
</dbReference>
<reference evidence="3 4" key="1">
    <citation type="submission" date="2019-02" db="EMBL/GenBank/DDBJ databases">
        <title>Flavobacterium sp. RD-2-33 isolated from forest soil.</title>
        <authorList>
            <person name="Chaudhary D.K."/>
        </authorList>
    </citation>
    <scope>NUCLEOTIDE SEQUENCE [LARGE SCALE GENOMIC DNA]</scope>
    <source>
        <strain evidence="3 4">RD-2-33</strain>
    </source>
</reference>